<organism evidence="2">
    <name type="scientific">gut metagenome</name>
    <dbReference type="NCBI Taxonomy" id="749906"/>
    <lineage>
        <taxon>unclassified sequences</taxon>
        <taxon>metagenomes</taxon>
        <taxon>organismal metagenomes</taxon>
    </lineage>
</organism>
<sequence length="38" mass="3859">MKGISDTERAAEAASPANASGISTPSAENKIIFTYTSA</sequence>
<gene>
    <name evidence="2" type="ORF">EVA_22653</name>
</gene>
<evidence type="ECO:0000256" key="1">
    <source>
        <dbReference type="SAM" id="MobiDB-lite"/>
    </source>
</evidence>
<reference evidence="2" key="1">
    <citation type="journal article" date="2012" name="PLoS ONE">
        <title>Gene sets for utilization of primary and secondary nutrition supplies in the distal gut of endangered iberian lynx.</title>
        <authorList>
            <person name="Alcaide M."/>
            <person name="Messina E."/>
            <person name="Richter M."/>
            <person name="Bargiela R."/>
            <person name="Peplies J."/>
            <person name="Huws S.A."/>
            <person name="Newbold C.J."/>
            <person name="Golyshin P.N."/>
            <person name="Simon M.A."/>
            <person name="Lopez G."/>
            <person name="Yakimov M.M."/>
            <person name="Ferrer M."/>
        </authorList>
    </citation>
    <scope>NUCLEOTIDE SEQUENCE</scope>
</reference>
<protein>
    <submittedName>
        <fullName evidence="2">Uncharacterized protein</fullName>
    </submittedName>
</protein>
<feature type="region of interest" description="Disordered" evidence="1">
    <location>
        <begin position="1"/>
        <end position="24"/>
    </location>
</feature>
<evidence type="ECO:0000313" key="2">
    <source>
        <dbReference type="EMBL" id="EJW89238.1"/>
    </source>
</evidence>
<proteinExistence type="predicted"/>
<dbReference type="AlphaFoldDB" id="J9F3X9"/>
<comment type="caution">
    <text evidence="2">The sequence shown here is derived from an EMBL/GenBank/DDBJ whole genome shotgun (WGS) entry which is preliminary data.</text>
</comment>
<feature type="compositionally biased region" description="Basic and acidic residues" evidence="1">
    <location>
        <begin position="1"/>
        <end position="11"/>
    </location>
</feature>
<accession>J9F3X9</accession>
<name>J9F3X9_9ZZZZ</name>
<dbReference type="EMBL" id="AMCI01009610">
    <property type="protein sequence ID" value="EJW89238.1"/>
    <property type="molecule type" value="Genomic_DNA"/>
</dbReference>